<organism evidence="1 2">
    <name type="scientific">Vigna unguiculata</name>
    <name type="common">Cowpea</name>
    <dbReference type="NCBI Taxonomy" id="3917"/>
    <lineage>
        <taxon>Eukaryota</taxon>
        <taxon>Viridiplantae</taxon>
        <taxon>Streptophyta</taxon>
        <taxon>Embryophyta</taxon>
        <taxon>Tracheophyta</taxon>
        <taxon>Spermatophyta</taxon>
        <taxon>Magnoliopsida</taxon>
        <taxon>eudicotyledons</taxon>
        <taxon>Gunneridae</taxon>
        <taxon>Pentapetalae</taxon>
        <taxon>rosids</taxon>
        <taxon>fabids</taxon>
        <taxon>Fabales</taxon>
        <taxon>Fabaceae</taxon>
        <taxon>Papilionoideae</taxon>
        <taxon>50 kb inversion clade</taxon>
        <taxon>NPAAA clade</taxon>
        <taxon>indigoferoid/millettioid clade</taxon>
        <taxon>Phaseoleae</taxon>
        <taxon>Vigna</taxon>
    </lineage>
</organism>
<evidence type="ECO:0000313" key="1">
    <source>
        <dbReference type="EMBL" id="QCD84186.1"/>
    </source>
</evidence>
<dbReference type="EMBL" id="CP039346">
    <property type="protein sequence ID" value="QCD84186.1"/>
    <property type="molecule type" value="Genomic_DNA"/>
</dbReference>
<evidence type="ECO:0000313" key="2">
    <source>
        <dbReference type="Proteomes" id="UP000501690"/>
    </source>
</evidence>
<name>A0A4D6L6T3_VIGUN</name>
<keyword evidence="2" id="KW-1185">Reference proteome</keyword>
<gene>
    <name evidence="1" type="ORF">DEO72_LG2g4536</name>
</gene>
<reference evidence="1 2" key="1">
    <citation type="submission" date="2019-04" db="EMBL/GenBank/DDBJ databases">
        <title>An improved genome assembly and genetic linkage map for asparagus bean, Vigna unguiculata ssp. sesquipedialis.</title>
        <authorList>
            <person name="Xia Q."/>
            <person name="Zhang R."/>
            <person name="Dong Y."/>
        </authorList>
    </citation>
    <scope>NUCLEOTIDE SEQUENCE [LARGE SCALE GENOMIC DNA]</scope>
    <source>
        <tissue evidence="1">Leaf</tissue>
    </source>
</reference>
<proteinExistence type="predicted"/>
<sequence>MKTRLEHVPTPDLAHVGSTCLGERDSLAQAIPFRLGESSSSGIMRFFFAFYRLGETSSPDRDDYSLKTGASHLSDNSSKNLGKFLILSLRREYQVSPLFTYANQESTTKPHPVQFQIITSTIQNITMRFENPKQSYDSKNI</sequence>
<protein>
    <submittedName>
        <fullName evidence="1">Uncharacterized protein</fullName>
    </submittedName>
</protein>
<dbReference type="Proteomes" id="UP000501690">
    <property type="component" value="Linkage Group LG2"/>
</dbReference>
<dbReference type="AlphaFoldDB" id="A0A4D6L6T3"/>
<accession>A0A4D6L6T3</accession>